<name>A0ABX5YHX6_9PLAN</name>
<evidence type="ECO:0000313" key="1">
    <source>
        <dbReference type="EMBL" id="QEG15317.1"/>
    </source>
</evidence>
<reference evidence="1 2" key="1">
    <citation type="submission" date="2019-08" db="EMBL/GenBank/DDBJ databases">
        <title>Deep-cultivation of Planctomycetes and their phenomic and genomic characterization uncovers novel biology.</title>
        <authorList>
            <person name="Wiegand S."/>
            <person name="Jogler M."/>
            <person name="Boedeker C."/>
            <person name="Pinto D."/>
            <person name="Vollmers J."/>
            <person name="Rivas-Marin E."/>
            <person name="Kohn T."/>
            <person name="Peeters S.H."/>
            <person name="Heuer A."/>
            <person name="Rast P."/>
            <person name="Oberbeckmann S."/>
            <person name="Bunk B."/>
            <person name="Jeske O."/>
            <person name="Meyerdierks A."/>
            <person name="Storesund J.E."/>
            <person name="Kallscheuer N."/>
            <person name="Luecker S."/>
            <person name="Lage O.M."/>
            <person name="Pohl T."/>
            <person name="Merkel B.J."/>
            <person name="Hornburger P."/>
            <person name="Mueller R.-W."/>
            <person name="Bruemmer F."/>
            <person name="Labrenz M."/>
            <person name="Spormann A.M."/>
            <person name="Op den Camp H."/>
            <person name="Overmann J."/>
            <person name="Amann R."/>
            <person name="Jetten M.S.M."/>
            <person name="Mascher T."/>
            <person name="Medema M.H."/>
            <person name="Devos D.P."/>
            <person name="Kaster A.-K."/>
            <person name="Ovreas L."/>
            <person name="Rohde M."/>
            <person name="Galperin M.Y."/>
            <person name="Jogler C."/>
        </authorList>
    </citation>
    <scope>NUCLEOTIDE SEQUENCE [LARGE SCALE GENOMIC DNA]</scope>
    <source>
        <strain evidence="1 2">DSM 8797</strain>
    </source>
</reference>
<keyword evidence="2" id="KW-1185">Reference proteome</keyword>
<organism evidence="1 2">
    <name type="scientific">Gimesia maris</name>
    <dbReference type="NCBI Taxonomy" id="122"/>
    <lineage>
        <taxon>Bacteria</taxon>
        <taxon>Pseudomonadati</taxon>
        <taxon>Planctomycetota</taxon>
        <taxon>Planctomycetia</taxon>
        <taxon>Planctomycetales</taxon>
        <taxon>Planctomycetaceae</taxon>
        <taxon>Gimesia</taxon>
    </lineage>
</organism>
<evidence type="ECO:0000313" key="2">
    <source>
        <dbReference type="Proteomes" id="UP000322887"/>
    </source>
</evidence>
<dbReference type="Proteomes" id="UP000322887">
    <property type="component" value="Chromosome"/>
</dbReference>
<accession>A0ABX5YHX6</accession>
<gene>
    <name evidence="1" type="ORF">GmarT_11570</name>
</gene>
<sequence length="61" mass="6982">MPLPVIDCFLFQSNLTILIAQLIREFSEFNQKSSSPEDDTTIRFYAHTLRSDCLLAKRSGC</sequence>
<protein>
    <submittedName>
        <fullName evidence="1">Uncharacterized protein</fullName>
    </submittedName>
</protein>
<dbReference type="EMBL" id="CP042910">
    <property type="protein sequence ID" value="QEG15317.1"/>
    <property type="molecule type" value="Genomic_DNA"/>
</dbReference>
<proteinExistence type="predicted"/>